<proteinExistence type="predicted"/>
<evidence type="ECO:0000313" key="2">
    <source>
        <dbReference type="Proteomes" id="UP001387100"/>
    </source>
</evidence>
<comment type="caution">
    <text evidence="1">The sequence shown here is derived from an EMBL/GenBank/DDBJ whole genome shotgun (WGS) entry which is preliminary data.</text>
</comment>
<gene>
    <name evidence="1" type="ORF">WDZ17_17065</name>
</gene>
<evidence type="ECO:0008006" key="3">
    <source>
        <dbReference type="Google" id="ProtNLM"/>
    </source>
</evidence>
<keyword evidence="2" id="KW-1185">Reference proteome</keyword>
<sequence length="196" mass="21243">MVDLRTAVTLHGFADAEAPRPPLQYQELLAPGVVHVDYADPDHVFRVTVEQVERRRLTVPATAAAQLADITVRVSAVTADTHLSLHLEGTGAAADAVAAEHQRAFQSWENSYRPGTPMAAPPAWPADRLMREVRVHVSDDVGTNYRFASGEAGGHDNPWKALRRYLPAPPPDATALDLVLAVADRPDIHVTVPLTS</sequence>
<dbReference type="RefSeq" id="WP_339576380.1">
    <property type="nucleotide sequence ID" value="NZ_JBBIAA010000051.1"/>
</dbReference>
<reference evidence="1 2" key="1">
    <citation type="journal article" date="2017" name="Int. J. Syst. Evol. Microbiol.">
        <title>Pseudokineococcus basanitobsidens sp. nov., isolated from volcanic rock.</title>
        <authorList>
            <person name="Lee D.W."/>
            <person name="Park M.Y."/>
            <person name="Kim J.J."/>
            <person name="Kim B.S."/>
        </authorList>
    </citation>
    <scope>NUCLEOTIDE SEQUENCE [LARGE SCALE GENOMIC DNA]</scope>
    <source>
        <strain evidence="1 2">DSM 103726</strain>
    </source>
</reference>
<dbReference type="EMBL" id="JBBIAA010000051">
    <property type="protein sequence ID" value="MEJ5947007.1"/>
    <property type="molecule type" value="Genomic_DNA"/>
</dbReference>
<dbReference type="Proteomes" id="UP001387100">
    <property type="component" value="Unassembled WGS sequence"/>
</dbReference>
<organism evidence="1 2">
    <name type="scientific">Pseudokineococcus basanitobsidens</name>
    <dbReference type="NCBI Taxonomy" id="1926649"/>
    <lineage>
        <taxon>Bacteria</taxon>
        <taxon>Bacillati</taxon>
        <taxon>Actinomycetota</taxon>
        <taxon>Actinomycetes</taxon>
        <taxon>Kineosporiales</taxon>
        <taxon>Kineosporiaceae</taxon>
        <taxon>Pseudokineococcus</taxon>
    </lineage>
</organism>
<protein>
    <recommendedName>
        <fullName evidence="3">DUF2126 domain-containing protein</fullName>
    </recommendedName>
</protein>
<evidence type="ECO:0000313" key="1">
    <source>
        <dbReference type="EMBL" id="MEJ5947007.1"/>
    </source>
</evidence>
<name>A0ABU8RPG7_9ACTN</name>
<accession>A0ABU8RPG7</accession>